<accession>A0ABS6MES8</accession>
<name>A0ABS6MES8_9GAMM</name>
<reference evidence="1 2" key="1">
    <citation type="submission" date="2021-06" db="EMBL/GenBank/DDBJ databases">
        <title>Bacterium isolated from marine sediment.</title>
        <authorList>
            <person name="Zhu K.-L."/>
            <person name="Du Z.-J."/>
            <person name="Liang Q.-Y."/>
        </authorList>
    </citation>
    <scope>NUCLEOTIDE SEQUENCE [LARGE SCALE GENOMIC DNA]</scope>
    <source>
        <strain evidence="1 2">A346</strain>
    </source>
</reference>
<evidence type="ECO:0000313" key="2">
    <source>
        <dbReference type="Proteomes" id="UP000755551"/>
    </source>
</evidence>
<organism evidence="1 2">
    <name type="scientific">Marinobacterium weihaiense</name>
    <dbReference type="NCBI Taxonomy" id="2851016"/>
    <lineage>
        <taxon>Bacteria</taxon>
        <taxon>Pseudomonadati</taxon>
        <taxon>Pseudomonadota</taxon>
        <taxon>Gammaproteobacteria</taxon>
        <taxon>Oceanospirillales</taxon>
        <taxon>Oceanospirillaceae</taxon>
        <taxon>Marinobacterium</taxon>
    </lineage>
</organism>
<evidence type="ECO:0008006" key="3">
    <source>
        <dbReference type="Google" id="ProtNLM"/>
    </source>
</evidence>
<dbReference type="Proteomes" id="UP000755551">
    <property type="component" value="Unassembled WGS sequence"/>
</dbReference>
<gene>
    <name evidence="1" type="ORF">KTN04_15780</name>
</gene>
<keyword evidence="2" id="KW-1185">Reference proteome</keyword>
<sequence>MIPVKLQPEPESFDEEVRQPGLAWLDKKGIDLQSAPPEPSKLPVYWQKTNEQLWEAYSGVCAYLAIYFEWVSGASSTDHFIPKSALAGDAYEWSNYRLSCLGPNRSKNAFTDLLDPFEIQPDTFVLNLASGAIKPNPELDNAVAEVAATTISRLNLDSEQHRKMRSRAFTRYLRRKDEESLKELSPFVWYEANRQGLL</sequence>
<dbReference type="RefSeq" id="WP_217336197.1">
    <property type="nucleotide sequence ID" value="NZ_JAHQZT010000037.1"/>
</dbReference>
<protein>
    <recommendedName>
        <fullName evidence="3">HNH endonuclease</fullName>
    </recommendedName>
</protein>
<proteinExistence type="predicted"/>
<comment type="caution">
    <text evidence="1">The sequence shown here is derived from an EMBL/GenBank/DDBJ whole genome shotgun (WGS) entry which is preliminary data.</text>
</comment>
<dbReference type="EMBL" id="JAHQZT010000037">
    <property type="protein sequence ID" value="MBV0934799.1"/>
    <property type="molecule type" value="Genomic_DNA"/>
</dbReference>
<evidence type="ECO:0000313" key="1">
    <source>
        <dbReference type="EMBL" id="MBV0934799.1"/>
    </source>
</evidence>